<gene>
    <name evidence="4" type="ORF">NYR52_00385</name>
</gene>
<evidence type="ECO:0000259" key="3">
    <source>
        <dbReference type="Pfam" id="PF12671"/>
    </source>
</evidence>
<feature type="signal peptide" evidence="2">
    <location>
        <begin position="1"/>
        <end position="25"/>
    </location>
</feature>
<feature type="region of interest" description="Disordered" evidence="1">
    <location>
        <begin position="24"/>
        <end position="77"/>
    </location>
</feature>
<feature type="chain" id="PRO_5047233700" evidence="2">
    <location>
        <begin position="26"/>
        <end position="413"/>
    </location>
</feature>
<feature type="compositionally biased region" description="Pro residues" evidence="1">
    <location>
        <begin position="229"/>
        <end position="246"/>
    </location>
</feature>
<feature type="domain" description="Putative amidase" evidence="3">
    <location>
        <begin position="253"/>
        <end position="395"/>
    </location>
</feature>
<dbReference type="Pfam" id="PF12671">
    <property type="entry name" value="Amidase_6"/>
    <property type="match status" value="1"/>
</dbReference>
<evidence type="ECO:0000313" key="5">
    <source>
        <dbReference type="Proteomes" id="UP001058650"/>
    </source>
</evidence>
<sequence>MKNRIMISSIMILALIASGCSSTDAQQGQETNKQPVAKTTQSNESELSPVDVVETASQEVAKKSAPVSQKTKPNKEDLKHLEKVNYYQKSIKQKPSAEQKALAAIDRVAKQHKVNVKPDVNNSKFREMVVAAATNIQSLTPDEAKAVIDYAKKVDAYENSKKNEIIKQMKEKVNMGVPLTQEDKALLDAVTPIKPGQKLQGPPPSKDKPGQGGLEFPGPQQPKEEQPDKPVPQEPKPGQPDQPAPQDPKSGNQYDPIKARDYAYQWWNKRNNEQYNYYSRVSGGCYDCWADCTNFVSQAIKAGGIEERRNGTYWYYSDTKPSYAWGVANSFYKHFKERAQEVKSWKDLSVGDVVNVDFDHDGDIEHSAIVTKVDMWEVYITQHTSDKKDAPLSPWLRAGYDVYAWKMSTANLK</sequence>
<evidence type="ECO:0000313" key="4">
    <source>
        <dbReference type="EMBL" id="UWE03717.1"/>
    </source>
</evidence>
<proteinExistence type="predicted"/>
<keyword evidence="2" id="KW-0732">Signal</keyword>
<reference evidence="4" key="1">
    <citation type="submission" date="2022-08" db="EMBL/GenBank/DDBJ databases">
        <title>The complete genome sequence of the thermophilic bacterium Laceyella sacchari FBKL4.010 reveals the basis for tetramethylpyrazine biosynthesis in Moutai-flavor Daqu.</title>
        <authorList>
            <person name="Li D."/>
            <person name="Huang W."/>
            <person name="Wang C."/>
            <person name="Qiu S."/>
        </authorList>
    </citation>
    <scope>NUCLEOTIDE SEQUENCE</scope>
    <source>
        <strain evidence="4">FBKL4.014</strain>
    </source>
</reference>
<protein>
    <submittedName>
        <fullName evidence="4">Amidase domain-containing protein</fullName>
    </submittedName>
</protein>
<keyword evidence="5" id="KW-1185">Reference proteome</keyword>
<dbReference type="PANTHER" id="PTHR40032:SF1">
    <property type="entry name" value="EXPORTED PROTEIN"/>
    <property type="match status" value="1"/>
</dbReference>
<dbReference type="Proteomes" id="UP001058650">
    <property type="component" value="Chromosome"/>
</dbReference>
<dbReference type="PANTHER" id="PTHR40032">
    <property type="entry name" value="EXPORTED PROTEIN-RELATED"/>
    <property type="match status" value="1"/>
</dbReference>
<evidence type="ECO:0000256" key="1">
    <source>
        <dbReference type="SAM" id="MobiDB-lite"/>
    </source>
</evidence>
<dbReference type="EMBL" id="CP103866">
    <property type="protein sequence ID" value="UWE03717.1"/>
    <property type="molecule type" value="Genomic_DNA"/>
</dbReference>
<organism evidence="4 5">
    <name type="scientific">Laceyella sacchari</name>
    <name type="common">Thermoactinomyces thalpophilus</name>
    <dbReference type="NCBI Taxonomy" id="37482"/>
    <lineage>
        <taxon>Bacteria</taxon>
        <taxon>Bacillati</taxon>
        <taxon>Bacillota</taxon>
        <taxon>Bacilli</taxon>
        <taxon>Bacillales</taxon>
        <taxon>Thermoactinomycetaceae</taxon>
        <taxon>Laceyella</taxon>
    </lineage>
</organism>
<dbReference type="RefSeq" id="WP_259436089.1">
    <property type="nucleotide sequence ID" value="NZ_CP103866.1"/>
</dbReference>
<evidence type="ECO:0000256" key="2">
    <source>
        <dbReference type="SAM" id="SignalP"/>
    </source>
</evidence>
<dbReference type="InterPro" id="IPR024301">
    <property type="entry name" value="Amidase_6"/>
</dbReference>
<dbReference type="PROSITE" id="PS51257">
    <property type="entry name" value="PROKAR_LIPOPROTEIN"/>
    <property type="match status" value="1"/>
</dbReference>
<feature type="region of interest" description="Disordered" evidence="1">
    <location>
        <begin position="193"/>
        <end position="255"/>
    </location>
</feature>
<name>A0ABY5U242_LACSH</name>
<accession>A0ABY5U242</accession>
<feature type="compositionally biased region" description="Polar residues" evidence="1">
    <location>
        <begin position="24"/>
        <end position="46"/>
    </location>
</feature>